<gene>
    <name evidence="4" type="ORF">B0A48_06977</name>
</gene>
<dbReference type="Pfam" id="PF12937">
    <property type="entry name" value="F-box-like"/>
    <property type="match status" value="1"/>
</dbReference>
<dbReference type="PROSITE" id="PS50181">
    <property type="entry name" value="FBOX"/>
    <property type="match status" value="1"/>
</dbReference>
<keyword evidence="1" id="KW-0833">Ubl conjugation pathway</keyword>
<dbReference type="OrthoDB" id="2117972at2759"/>
<proteinExistence type="predicted"/>
<dbReference type="GO" id="GO:0019005">
    <property type="term" value="C:SCF ubiquitin ligase complex"/>
    <property type="evidence" value="ECO:0007669"/>
    <property type="project" value="TreeGrafter"/>
</dbReference>
<comment type="caution">
    <text evidence="4">The sequence shown here is derived from an EMBL/GenBank/DDBJ whole genome shotgun (WGS) entry which is preliminary data.</text>
</comment>
<feature type="domain" description="F-box" evidence="3">
    <location>
        <begin position="214"/>
        <end position="264"/>
    </location>
</feature>
<dbReference type="AlphaFoldDB" id="A0A1V8T9V6"/>
<keyword evidence="5" id="KW-1185">Reference proteome</keyword>
<dbReference type="InterPro" id="IPR036047">
    <property type="entry name" value="F-box-like_dom_sf"/>
</dbReference>
<dbReference type="Gene3D" id="1.20.1280.50">
    <property type="match status" value="1"/>
</dbReference>
<evidence type="ECO:0000256" key="1">
    <source>
        <dbReference type="ARBA" id="ARBA00022786"/>
    </source>
</evidence>
<evidence type="ECO:0000313" key="4">
    <source>
        <dbReference type="EMBL" id="OQO08183.1"/>
    </source>
</evidence>
<feature type="region of interest" description="Disordered" evidence="2">
    <location>
        <begin position="144"/>
        <end position="179"/>
    </location>
</feature>
<dbReference type="GO" id="GO:0005737">
    <property type="term" value="C:cytoplasm"/>
    <property type="evidence" value="ECO:0007669"/>
    <property type="project" value="TreeGrafter"/>
</dbReference>
<dbReference type="Pfam" id="PF19270">
    <property type="entry name" value="FBO_C"/>
    <property type="match status" value="1"/>
</dbReference>
<protein>
    <recommendedName>
        <fullName evidence="3">F-box domain-containing protein</fullName>
    </recommendedName>
</protein>
<dbReference type="STRING" id="1507870.A0A1V8T9V6"/>
<dbReference type="GO" id="GO:0031146">
    <property type="term" value="P:SCF-dependent proteasomal ubiquitin-dependent protein catabolic process"/>
    <property type="evidence" value="ECO:0007669"/>
    <property type="project" value="TreeGrafter"/>
</dbReference>
<reference evidence="5" key="1">
    <citation type="submission" date="2017-03" db="EMBL/GenBank/DDBJ databases">
        <title>Genomes of endolithic fungi from Antarctica.</title>
        <authorList>
            <person name="Coleine C."/>
            <person name="Masonjones S."/>
            <person name="Stajich J.E."/>
        </authorList>
    </citation>
    <scope>NUCLEOTIDE SEQUENCE [LARGE SCALE GENOMIC DNA]</scope>
    <source>
        <strain evidence="5">CCFEE 5527</strain>
    </source>
</reference>
<evidence type="ECO:0000259" key="3">
    <source>
        <dbReference type="PROSITE" id="PS50181"/>
    </source>
</evidence>
<dbReference type="InterPro" id="IPR045464">
    <property type="entry name" value="Hrt3/FBXO9_C"/>
</dbReference>
<evidence type="ECO:0000313" key="5">
    <source>
        <dbReference type="Proteomes" id="UP000192596"/>
    </source>
</evidence>
<feature type="compositionally biased region" description="Basic and acidic residues" evidence="2">
    <location>
        <begin position="60"/>
        <end position="69"/>
    </location>
</feature>
<feature type="compositionally biased region" description="Basic and acidic residues" evidence="2">
    <location>
        <begin position="23"/>
        <end position="32"/>
    </location>
</feature>
<feature type="region of interest" description="Disordered" evidence="2">
    <location>
        <begin position="23"/>
        <end position="107"/>
    </location>
</feature>
<dbReference type="FunCoup" id="A0A1V8T9V6">
    <property type="interactions" value="207"/>
</dbReference>
<sequence>MSDQAPTETEAELAAFRQRWREEVTARNKKPEALLNRPTAQRRKASVHAPPTVPAPSTARRRDDTHEVDFAPTAYHDLPDKEDRLKLGTEGQAHDRDVNPAEPSSALEHFERAVERESSGMLGDSLKHYRQAFRIDAKVQDTYSKKHFPQPSSSKPKPSNPNPSNAAVTVPGTAHHSLHGSAALPQSLKQLVDSFATLAIEPAPPATDASPQEPSPLAELPEEILTQVLRELAVKDLASFAHTAQVCKRLAYLVLTEESIWKRVALGSEIGFAAMHYDFACDVEGFSIRANDSIARYLDFDDDIDTETDEERIESPASPIQHHTTQLLHTTYNHSYRQLLRSRPRLRFNGCYISTVNYTRAGANSANSLSWGSTPVHVVTYFRYLRFFRDGTVISLLTTVEPVDVVHHLTRENMHTHHSATSALPSAVMRDALRGRWRLSGPLCSMTDPSTGEAEVEGDIHIETQGVTPKYTYRMQLGLTHAGKSARNNKLVWKGFWSWNRLTDDWAEFGLRNDRAYWWSRVKSFEGE</sequence>
<dbReference type="PANTHER" id="PTHR12874">
    <property type="entry name" value="F-BOX ONLY PROTEIN 48-RELATED"/>
    <property type="match status" value="1"/>
</dbReference>
<feature type="compositionally biased region" description="Low complexity" evidence="2">
    <location>
        <begin position="149"/>
        <end position="165"/>
    </location>
</feature>
<dbReference type="InterPro" id="IPR001810">
    <property type="entry name" value="F-box_dom"/>
</dbReference>
<name>A0A1V8T9V6_9PEZI</name>
<organism evidence="4 5">
    <name type="scientific">Cryoendolithus antarcticus</name>
    <dbReference type="NCBI Taxonomy" id="1507870"/>
    <lineage>
        <taxon>Eukaryota</taxon>
        <taxon>Fungi</taxon>
        <taxon>Dikarya</taxon>
        <taxon>Ascomycota</taxon>
        <taxon>Pezizomycotina</taxon>
        <taxon>Dothideomycetes</taxon>
        <taxon>Dothideomycetidae</taxon>
        <taxon>Cladosporiales</taxon>
        <taxon>Cladosporiaceae</taxon>
        <taxon>Cryoendolithus</taxon>
    </lineage>
</organism>
<dbReference type="Proteomes" id="UP000192596">
    <property type="component" value="Unassembled WGS sequence"/>
</dbReference>
<feature type="compositionally biased region" description="Basic and acidic residues" evidence="2">
    <location>
        <begin position="77"/>
        <end position="99"/>
    </location>
</feature>
<dbReference type="PANTHER" id="PTHR12874:SF9">
    <property type="entry name" value="F-BOX ONLY PROTEIN 48"/>
    <property type="match status" value="1"/>
</dbReference>
<dbReference type="EMBL" id="NAJO01000013">
    <property type="protein sequence ID" value="OQO08183.1"/>
    <property type="molecule type" value="Genomic_DNA"/>
</dbReference>
<dbReference type="InParanoid" id="A0A1V8T9V6"/>
<evidence type="ECO:0000256" key="2">
    <source>
        <dbReference type="SAM" id="MobiDB-lite"/>
    </source>
</evidence>
<dbReference type="SUPFAM" id="SSF81383">
    <property type="entry name" value="F-box domain"/>
    <property type="match status" value="1"/>
</dbReference>
<accession>A0A1V8T9V6</accession>